<dbReference type="PROSITE" id="PS50014">
    <property type="entry name" value="BROMODOMAIN_2"/>
    <property type="match status" value="1"/>
</dbReference>
<dbReference type="PANTHER" id="PTHR23069">
    <property type="entry name" value="AAA DOMAIN-CONTAINING"/>
    <property type="match status" value="1"/>
</dbReference>
<dbReference type="SUPFAM" id="SSF52540">
    <property type="entry name" value="P-loop containing nucleoside triphosphate hydrolases"/>
    <property type="match status" value="2"/>
</dbReference>
<evidence type="ECO:0000256" key="7">
    <source>
        <dbReference type="ARBA" id="ARBA00022598"/>
    </source>
</evidence>
<evidence type="ECO:0000256" key="17">
    <source>
        <dbReference type="PROSITE-ProRule" id="PRU00035"/>
    </source>
</evidence>
<feature type="compositionally biased region" description="Acidic residues" evidence="18">
    <location>
        <begin position="702"/>
        <end position="712"/>
    </location>
</feature>
<dbReference type="Gene3D" id="1.10.8.60">
    <property type="match status" value="1"/>
</dbReference>
<dbReference type="Pfam" id="PF09334">
    <property type="entry name" value="tRNA-synt_1g"/>
    <property type="match status" value="1"/>
</dbReference>
<dbReference type="Gene3D" id="1.20.920.10">
    <property type="entry name" value="Bromodomain-like"/>
    <property type="match status" value="1"/>
</dbReference>
<keyword evidence="13" id="KW-0030">Aminoacyl-tRNA synthetase</keyword>
<evidence type="ECO:0000256" key="12">
    <source>
        <dbReference type="ARBA" id="ARBA00023117"/>
    </source>
</evidence>
<evidence type="ECO:0000256" key="6">
    <source>
        <dbReference type="ARBA" id="ARBA00022454"/>
    </source>
</evidence>
<dbReference type="Gene3D" id="1.10.730.10">
    <property type="entry name" value="Isoleucyl-tRNA Synthetase, Domain 1"/>
    <property type="match status" value="1"/>
</dbReference>
<keyword evidence="8" id="KW-0547">Nucleotide-binding</keyword>
<evidence type="ECO:0000256" key="18">
    <source>
        <dbReference type="SAM" id="MobiDB-lite"/>
    </source>
</evidence>
<dbReference type="GO" id="GO:0045815">
    <property type="term" value="P:transcription initiation-coupled chromatin remodeling"/>
    <property type="evidence" value="ECO:0007669"/>
    <property type="project" value="TreeGrafter"/>
</dbReference>
<protein>
    <recommendedName>
        <fullName evidence="15">Methionine--tRNA ligase, mitochondrial</fullName>
        <ecNumber evidence="5">6.1.1.10</ecNumber>
    </recommendedName>
    <alternativeName>
        <fullName evidence="16">Methionyl-tRNA synthetase</fullName>
    </alternativeName>
</protein>
<dbReference type="CDD" id="cd05491">
    <property type="entry name" value="Bromo_TBP7_like"/>
    <property type="match status" value="1"/>
</dbReference>
<dbReference type="InterPro" id="IPR001487">
    <property type="entry name" value="Bromodomain"/>
</dbReference>
<accession>A0A2V1AV34</accession>
<dbReference type="GeneID" id="37009575"/>
<dbReference type="GO" id="GO:0006337">
    <property type="term" value="P:nucleosome disassembly"/>
    <property type="evidence" value="ECO:0007669"/>
    <property type="project" value="TreeGrafter"/>
</dbReference>
<dbReference type="OrthoDB" id="5421at2759"/>
<feature type="region of interest" description="Disordered" evidence="18">
    <location>
        <begin position="1652"/>
        <end position="1736"/>
    </location>
</feature>
<dbReference type="InterPro" id="IPR014758">
    <property type="entry name" value="Met-tRNA_synth"/>
</dbReference>
<evidence type="ECO:0000256" key="8">
    <source>
        <dbReference type="ARBA" id="ARBA00022741"/>
    </source>
</evidence>
<dbReference type="GO" id="GO:0005634">
    <property type="term" value="C:nucleus"/>
    <property type="evidence" value="ECO:0007669"/>
    <property type="project" value="UniProtKB-SubCell"/>
</dbReference>
<evidence type="ECO:0000256" key="14">
    <source>
        <dbReference type="ARBA" id="ARBA00023242"/>
    </source>
</evidence>
<dbReference type="PROSITE" id="PS00674">
    <property type="entry name" value="AAA"/>
    <property type="match status" value="1"/>
</dbReference>
<evidence type="ECO:0000256" key="4">
    <source>
        <dbReference type="ARBA" id="ARBA00006914"/>
    </source>
</evidence>
<evidence type="ECO:0000256" key="1">
    <source>
        <dbReference type="ARBA" id="ARBA00004123"/>
    </source>
</evidence>
<comment type="similarity">
    <text evidence="4">Belongs to the AAA ATPase family.</text>
</comment>
<dbReference type="InterPro" id="IPR027417">
    <property type="entry name" value="P-loop_NTPase"/>
</dbReference>
<dbReference type="SUPFAM" id="SSF47370">
    <property type="entry name" value="Bromodomain"/>
    <property type="match status" value="1"/>
</dbReference>
<dbReference type="PANTHER" id="PTHR23069:SF0">
    <property type="entry name" value="TAT-BINDING HOMOLOG 7"/>
    <property type="match status" value="1"/>
</dbReference>
<dbReference type="PRINTS" id="PR01041">
    <property type="entry name" value="TRNASYNTHMET"/>
</dbReference>
<gene>
    <name evidence="20" type="ORF">CXQ85_004245</name>
</gene>
<dbReference type="GO" id="GO:0004825">
    <property type="term" value="F:methionine-tRNA ligase activity"/>
    <property type="evidence" value="ECO:0007669"/>
    <property type="project" value="UniProtKB-EC"/>
</dbReference>
<dbReference type="InterPro" id="IPR041569">
    <property type="entry name" value="AAA_lid_3"/>
</dbReference>
<dbReference type="Pfam" id="PF00004">
    <property type="entry name" value="AAA"/>
    <property type="match status" value="2"/>
</dbReference>
<evidence type="ECO:0000256" key="5">
    <source>
        <dbReference type="ARBA" id="ARBA00012838"/>
    </source>
</evidence>
<keyword evidence="9" id="KW-0378">Hydrolase</keyword>
<dbReference type="InterPro" id="IPR033911">
    <property type="entry name" value="MetRS_core"/>
</dbReference>
<evidence type="ECO:0000256" key="13">
    <source>
        <dbReference type="ARBA" id="ARBA00023146"/>
    </source>
</evidence>
<dbReference type="Gene3D" id="2.170.220.10">
    <property type="match status" value="1"/>
</dbReference>
<evidence type="ECO:0000313" key="21">
    <source>
        <dbReference type="Proteomes" id="UP000244309"/>
    </source>
</evidence>
<feature type="compositionally biased region" description="Basic and acidic residues" evidence="18">
    <location>
        <begin position="550"/>
        <end position="563"/>
    </location>
</feature>
<dbReference type="Proteomes" id="UP000244309">
    <property type="component" value="Unassembled WGS sequence"/>
</dbReference>
<dbReference type="SUPFAM" id="SSF47323">
    <property type="entry name" value="Anticodon-binding domain of a subclass of class I aminoacyl-tRNA synthetases"/>
    <property type="match status" value="1"/>
</dbReference>
<dbReference type="SUPFAM" id="SSF52374">
    <property type="entry name" value="Nucleotidylyl transferase"/>
    <property type="match status" value="1"/>
</dbReference>
<sequence>MLLADTRVRWEQLKAGHQTYSLTGTDEHGLKIQGVAEKQNIPPKELVDNVSQNFKHLAHTMKVDYSRFIRTTDADHVEAVKHFWNVMMDKGLIYKGTHSGWYCVSDEAFYPEPQTEEVTKDGRTYRISKETGNEVVYQEEENYFFKLSAYQEQLIKYIEEQPGFIQPDHKKKQILEELRSEPLQDLSVSRHTSRLQWGIEVPNDTSQKVYVWFDALLNYLTAAGYPQADLKAQNNIWPAHHVIGKDIMRFHCIYWPIFLMAAGIELPKTIFVHSHWLCDGKKMSKSIGNVVDPYAMAEHYGVDPLRFFLMEQSNINTDSNFSENGFYNHRAMLLNKFANLASRVCAPKFEIAHGLKQAQAGEFDNIEELLSNDSVSPLGAEKTIELRNELMAAINDLQQQMDTSLASFDHMKALKHWWNVVELANGWFQATEPWAYNKHVSDEPSQERTIRNYLVYLAAEGIRVTTLCVQPYMPDLAGKILDRLGVQETRRALDYAQIGKDYEYGKNSNRQHKEKHLASSDDENDAGSRRPRRQVSYLEDSDDDAFDSAEQPKDEKEQPVKAEDDVEPEEPEEPESAPEEDDAKDEDFDEDDEILPAKRSRSSNVRSSKRLRRSRDAGEDSDFKEDELSAESENESDAFEEDDAYLERLREKQFIAPEEDGDEDGYYGYSSTSKSRSRRKAKSRSRSAEPRRSRKRLTRAEDAEDDGEEQEEDIRQEIQDLYDSSPDEESPVKHKLRERGEKVDYTIPPAITNEHDLDALSARYVQPPKRNRRNVGNKSDFRKLLFPTAGPFGGSDVISLLGQNIPPGGIPIPGMPADTRNSMIAGNESDSSDDEFVPSSDAAAQPRPSVSGSMGKMPLAANNAPVAAPSGMLNNTKIVGAQSVGDKGKKKSNLSDTDPLGVDMNIDFSAVGGLDGYIDQLKEMVALPLLYPELYQNFAITPPRGVLFHGPPGTGKTLMARALAASCSTPSRKITFFMRKGADCLSKWVGEAERQLRLLFEEAKNQQPSIIFFDEIDGLAPVRSSKQEQIHASIVSTLLALMDGMDNRGQVIVIGATNRPDSVDPALRRPGRFDREFYFPLPDLDARKQILQIHTRKWEPPLSPVFVDKVAGLTKGYGGADLRALCTEAALNSIQRKYPQIYKSSDKLKVDPTKVKVIAKDFMRAVDKIVPSSARSSSTGSAPLPERLRPLLKDSLDDIVSKLETLLPDSISIGGKKKLTNLEEAMYLDPTIHDADGGFSKQELLKSLENSRICKPHLLISGAAGAGQQYLGAAILKILEGFQVQNLDLATIFGDVTKTPESCIVQTFIEARRHQPSIIFIPNIDTWFDVMTHSAKATLAGLLRNLKSTEKILLLGMAERPFRDLDSDIKYTLGISGDNNNVHLENPSDEARRGFLKTVEDALHMKPHEFLNDLSNRPKRKLKQLPVVPQETQVGASLGKKRDKQQEYEDKRLKNLLKIKLAGLMDLFKNRYKRFRKPIIDESYLHHLFEPSILQNPMITYEVAYIISEDPEHPNMIKELNTGKFFFNMDLDTIEERIWNGFYSEAKQFLKDVRMIVKDAVNSGDRERILKANEMMTNAQFGIDDFNNPEFAKACKDLRVREIAKQAKLVEEYKKLSAEFQKQQEENAQSVEVIENDLNGPESVQLLETTEPPKALDSNGHAAEEPKVEEKVENGDATEQKPTEEQPEPQAIAETSEPTKEDAMEVDQSPKSQKVVPYSAPVEHSESESEAEDEVNIDTSRQLIVPPDAKTFFEEHMVQSTRGFTVEQLEVTMAKLMEIVWADRSEWDKTATVEKLKHFATNLIGYV</sequence>
<dbReference type="InterPro" id="IPR009080">
    <property type="entry name" value="tRNAsynth_Ia_anticodon-bd"/>
</dbReference>
<feature type="region of interest" description="Disordered" evidence="18">
    <location>
        <begin position="814"/>
        <end position="857"/>
    </location>
</feature>
<reference evidence="20 21" key="1">
    <citation type="submission" date="2017-12" db="EMBL/GenBank/DDBJ databases">
        <title>Genome Sequence of a Multidrug-Resistant Candida haemulonii Isolate from a Patient with Chronic Leg Ulcers in Israel.</title>
        <authorList>
            <person name="Chow N.A."/>
            <person name="Gade L."/>
            <person name="Batra D."/>
            <person name="Rowe L.A."/>
            <person name="Ben-Ami R."/>
            <person name="Loparev V.N."/>
            <person name="Litvintseva A.P."/>
        </authorList>
    </citation>
    <scope>NUCLEOTIDE SEQUENCE [LARGE SCALE GENOMIC DNA]</scope>
    <source>
        <strain evidence="20 21">B11899</strain>
    </source>
</reference>
<dbReference type="Gene3D" id="3.40.50.300">
    <property type="entry name" value="P-loop containing nucleotide triphosphate hydrolases"/>
    <property type="match status" value="2"/>
</dbReference>
<dbReference type="NCBIfam" id="TIGR00398">
    <property type="entry name" value="metG"/>
    <property type="match status" value="1"/>
</dbReference>
<dbReference type="Pfam" id="PF17862">
    <property type="entry name" value="AAA_lid_3"/>
    <property type="match status" value="1"/>
</dbReference>
<dbReference type="GO" id="GO:0006334">
    <property type="term" value="P:nucleosome assembly"/>
    <property type="evidence" value="ECO:0007669"/>
    <property type="project" value="TreeGrafter"/>
</dbReference>
<keyword evidence="14" id="KW-0539">Nucleus</keyword>
<evidence type="ECO:0000256" key="9">
    <source>
        <dbReference type="ARBA" id="ARBA00022801"/>
    </source>
</evidence>
<keyword evidence="7" id="KW-0436">Ligase</keyword>
<dbReference type="InterPro" id="IPR014729">
    <property type="entry name" value="Rossmann-like_a/b/a_fold"/>
</dbReference>
<dbReference type="CDD" id="cd19517">
    <property type="entry name" value="RecA-like_Yta7-like"/>
    <property type="match status" value="1"/>
</dbReference>
<dbReference type="GO" id="GO:0042393">
    <property type="term" value="F:histone binding"/>
    <property type="evidence" value="ECO:0007669"/>
    <property type="project" value="UniProtKB-ARBA"/>
</dbReference>
<dbReference type="VEuPathDB" id="FungiDB:CXQ85_004245"/>
<dbReference type="InterPro" id="IPR015413">
    <property type="entry name" value="Methionyl/Leucyl_tRNA_Synth"/>
</dbReference>
<dbReference type="EC" id="6.1.1.10" evidence="5"/>
<dbReference type="CDD" id="cd00814">
    <property type="entry name" value="MetRS_core"/>
    <property type="match status" value="1"/>
</dbReference>
<dbReference type="Gene3D" id="3.40.50.620">
    <property type="entry name" value="HUPs"/>
    <property type="match status" value="1"/>
</dbReference>
<dbReference type="InterPro" id="IPR036427">
    <property type="entry name" value="Bromodomain-like_sf"/>
</dbReference>
<dbReference type="InterPro" id="IPR003960">
    <property type="entry name" value="ATPase_AAA_CS"/>
</dbReference>
<organism evidence="20 21">
    <name type="scientific">Candidozyma haemuli</name>
    <dbReference type="NCBI Taxonomy" id="45357"/>
    <lineage>
        <taxon>Eukaryota</taxon>
        <taxon>Fungi</taxon>
        <taxon>Dikarya</taxon>
        <taxon>Ascomycota</taxon>
        <taxon>Saccharomycotina</taxon>
        <taxon>Pichiomycetes</taxon>
        <taxon>Metschnikowiaceae</taxon>
        <taxon>Candidozyma</taxon>
    </lineage>
</organism>
<evidence type="ECO:0000259" key="19">
    <source>
        <dbReference type="PROSITE" id="PS50014"/>
    </source>
</evidence>
<evidence type="ECO:0000313" key="20">
    <source>
        <dbReference type="EMBL" id="PVH20741.1"/>
    </source>
</evidence>
<keyword evidence="11" id="KW-0648">Protein biosynthesis</keyword>
<dbReference type="SMART" id="SM00382">
    <property type="entry name" value="AAA"/>
    <property type="match status" value="2"/>
</dbReference>
<feature type="compositionally biased region" description="Acidic residues" evidence="18">
    <location>
        <begin position="564"/>
        <end position="594"/>
    </location>
</feature>
<comment type="caution">
    <text evidence="20">The sequence shown here is derived from an EMBL/GenBank/DDBJ whole genome shotgun (WGS) entry which is preliminary data.</text>
</comment>
<keyword evidence="12 17" id="KW-0103">Bromodomain</keyword>
<dbReference type="GO" id="GO:0006431">
    <property type="term" value="P:methionyl-tRNA aminoacylation"/>
    <property type="evidence" value="ECO:0007669"/>
    <property type="project" value="InterPro"/>
</dbReference>
<evidence type="ECO:0000256" key="15">
    <source>
        <dbReference type="ARBA" id="ARBA00026124"/>
    </source>
</evidence>
<evidence type="ECO:0000256" key="2">
    <source>
        <dbReference type="ARBA" id="ARBA00004286"/>
    </source>
</evidence>
<dbReference type="GO" id="GO:0003682">
    <property type="term" value="F:chromatin binding"/>
    <property type="evidence" value="ECO:0007669"/>
    <property type="project" value="TreeGrafter"/>
</dbReference>
<dbReference type="GO" id="GO:0016887">
    <property type="term" value="F:ATP hydrolysis activity"/>
    <property type="evidence" value="ECO:0007669"/>
    <property type="project" value="InterPro"/>
</dbReference>
<proteinExistence type="inferred from homology"/>
<keyword evidence="6" id="KW-0158">Chromosome</keyword>
<feature type="region of interest" description="Disordered" evidence="18">
    <location>
        <begin position="504"/>
        <end position="759"/>
    </location>
</feature>
<keyword evidence="21" id="KW-1185">Reference proteome</keyword>
<dbReference type="InterPro" id="IPR045199">
    <property type="entry name" value="ATAD2-like"/>
</dbReference>
<dbReference type="FunFam" id="3.40.50.300:FF:000061">
    <property type="entry name" value="ATPase family, AAA domain-containing 2"/>
    <property type="match status" value="1"/>
</dbReference>
<evidence type="ECO:0000256" key="3">
    <source>
        <dbReference type="ARBA" id="ARBA00005594"/>
    </source>
</evidence>
<dbReference type="EMBL" id="PKFO01000004">
    <property type="protein sequence ID" value="PVH20741.1"/>
    <property type="molecule type" value="Genomic_DNA"/>
</dbReference>
<feature type="compositionally biased region" description="Basic and acidic residues" evidence="18">
    <location>
        <begin position="1662"/>
        <end position="1684"/>
    </location>
</feature>
<dbReference type="FunFam" id="3.40.50.300:FF:001218">
    <property type="entry name" value="AAA family ATPase, putative"/>
    <property type="match status" value="1"/>
</dbReference>
<feature type="domain" description="Bromo" evidence="19">
    <location>
        <begin position="1529"/>
        <end position="1571"/>
    </location>
</feature>
<dbReference type="GO" id="GO:0000785">
    <property type="term" value="C:chromatin"/>
    <property type="evidence" value="ECO:0007669"/>
    <property type="project" value="UniProtKB-ARBA"/>
</dbReference>
<dbReference type="GO" id="GO:0140674">
    <property type="term" value="F:ATP-dependent histone chaperone activity"/>
    <property type="evidence" value="ECO:0007669"/>
    <property type="project" value="UniProtKB-ARBA"/>
</dbReference>
<feature type="compositionally biased region" description="Acidic residues" evidence="18">
    <location>
        <begin position="619"/>
        <end position="644"/>
    </location>
</feature>
<evidence type="ECO:0000256" key="16">
    <source>
        <dbReference type="ARBA" id="ARBA00030904"/>
    </source>
</evidence>
<feature type="compositionally biased region" description="Basic residues" evidence="18">
    <location>
        <begin position="675"/>
        <end position="685"/>
    </location>
</feature>
<dbReference type="GO" id="GO:0005524">
    <property type="term" value="F:ATP binding"/>
    <property type="evidence" value="ECO:0007669"/>
    <property type="project" value="UniProtKB-KW"/>
</dbReference>
<dbReference type="STRING" id="45357.A0A2V1AV34"/>
<evidence type="ECO:0000256" key="11">
    <source>
        <dbReference type="ARBA" id="ARBA00022917"/>
    </source>
</evidence>
<name>A0A2V1AV34_9ASCO</name>
<keyword evidence="10" id="KW-0067">ATP-binding</keyword>
<dbReference type="FunFam" id="2.170.220.10:FF:000002">
    <property type="entry name" value="Methionine--tRNA ligase"/>
    <property type="match status" value="1"/>
</dbReference>
<comment type="similarity">
    <text evidence="3">Belongs to the class-I aminoacyl-tRNA synthetase family.</text>
</comment>
<dbReference type="InterPro" id="IPR003593">
    <property type="entry name" value="AAA+_ATPase"/>
</dbReference>
<evidence type="ECO:0000256" key="10">
    <source>
        <dbReference type="ARBA" id="ARBA00022840"/>
    </source>
</evidence>
<dbReference type="InterPro" id="IPR003959">
    <property type="entry name" value="ATPase_AAA_core"/>
</dbReference>
<dbReference type="RefSeq" id="XP_025341681.1">
    <property type="nucleotide sequence ID" value="XM_025487873.1"/>
</dbReference>
<comment type="subcellular location">
    <subcellularLocation>
        <location evidence="2">Chromosome</location>
    </subcellularLocation>
    <subcellularLocation>
        <location evidence="1">Nucleus</location>
    </subcellularLocation>
</comment>
<dbReference type="FunFam" id="1.10.8.60:FF:000016">
    <property type="entry name" value="ATPase family AAA domain-containing protein 2B"/>
    <property type="match status" value="1"/>
</dbReference>